<evidence type="ECO:0000256" key="2">
    <source>
        <dbReference type="ARBA" id="ARBA00022448"/>
    </source>
</evidence>
<evidence type="ECO:0000256" key="6">
    <source>
        <dbReference type="ARBA" id="ARBA00023136"/>
    </source>
</evidence>
<dbReference type="Pfam" id="PF13715">
    <property type="entry name" value="CarbopepD_reg_2"/>
    <property type="match status" value="1"/>
</dbReference>
<dbReference type="InterPro" id="IPR012910">
    <property type="entry name" value="Plug_dom"/>
</dbReference>
<keyword evidence="7 8" id="KW-0998">Cell outer membrane</keyword>
<dbReference type="Gene3D" id="2.60.40.1120">
    <property type="entry name" value="Carboxypeptidase-like, regulatory domain"/>
    <property type="match status" value="1"/>
</dbReference>
<evidence type="ECO:0000256" key="1">
    <source>
        <dbReference type="ARBA" id="ARBA00004571"/>
    </source>
</evidence>
<evidence type="ECO:0000256" key="3">
    <source>
        <dbReference type="ARBA" id="ARBA00022452"/>
    </source>
</evidence>
<accession>A0A1T5CNP3</accession>
<feature type="domain" description="TonB-dependent receptor plug" evidence="12">
    <location>
        <begin position="116"/>
        <end position="223"/>
    </location>
</feature>
<reference evidence="14" key="1">
    <citation type="submission" date="2017-02" db="EMBL/GenBank/DDBJ databases">
        <authorList>
            <person name="Varghese N."/>
            <person name="Submissions S."/>
        </authorList>
    </citation>
    <scope>NUCLEOTIDE SEQUENCE [LARGE SCALE GENOMIC DNA]</scope>
    <source>
        <strain evidence="14">DSM 24967</strain>
    </source>
</reference>
<comment type="subcellular location">
    <subcellularLocation>
        <location evidence="1 8">Cell outer membrane</location>
        <topology evidence="1 8">Multi-pass membrane protein</topology>
    </subcellularLocation>
</comment>
<evidence type="ECO:0000313" key="14">
    <source>
        <dbReference type="Proteomes" id="UP000190852"/>
    </source>
</evidence>
<comment type="similarity">
    <text evidence="8 9">Belongs to the TonB-dependent receptor family.</text>
</comment>
<feature type="signal peptide" evidence="10">
    <location>
        <begin position="1"/>
        <end position="22"/>
    </location>
</feature>
<organism evidence="13 14">
    <name type="scientific">Parabacteroides chartae</name>
    <dbReference type="NCBI Taxonomy" id="1037355"/>
    <lineage>
        <taxon>Bacteria</taxon>
        <taxon>Pseudomonadati</taxon>
        <taxon>Bacteroidota</taxon>
        <taxon>Bacteroidia</taxon>
        <taxon>Bacteroidales</taxon>
        <taxon>Tannerellaceae</taxon>
        <taxon>Parabacteroides</taxon>
    </lineage>
</organism>
<dbReference type="InterPro" id="IPR037066">
    <property type="entry name" value="Plug_dom_sf"/>
</dbReference>
<dbReference type="AlphaFoldDB" id="A0A1T5CNP3"/>
<dbReference type="NCBIfam" id="TIGR04057">
    <property type="entry name" value="SusC_RagA_signa"/>
    <property type="match status" value="1"/>
</dbReference>
<feature type="domain" description="TonB-dependent receptor-like beta-barrel" evidence="11">
    <location>
        <begin position="449"/>
        <end position="849"/>
    </location>
</feature>
<dbReference type="SUPFAM" id="SSF56935">
    <property type="entry name" value="Porins"/>
    <property type="match status" value="1"/>
</dbReference>
<dbReference type="Gene3D" id="2.170.130.10">
    <property type="entry name" value="TonB-dependent receptor, plug domain"/>
    <property type="match status" value="1"/>
</dbReference>
<keyword evidence="5 9" id="KW-0798">TonB box</keyword>
<evidence type="ECO:0000256" key="5">
    <source>
        <dbReference type="ARBA" id="ARBA00023077"/>
    </source>
</evidence>
<dbReference type="PROSITE" id="PS52016">
    <property type="entry name" value="TONB_DEPENDENT_REC_3"/>
    <property type="match status" value="1"/>
</dbReference>
<dbReference type="Gene3D" id="2.40.170.20">
    <property type="entry name" value="TonB-dependent receptor, beta-barrel domain"/>
    <property type="match status" value="1"/>
</dbReference>
<dbReference type="InterPro" id="IPR023996">
    <property type="entry name" value="TonB-dep_OMP_SusC/RagA"/>
</dbReference>
<evidence type="ECO:0000256" key="8">
    <source>
        <dbReference type="PROSITE-ProRule" id="PRU01360"/>
    </source>
</evidence>
<dbReference type="SUPFAM" id="SSF49464">
    <property type="entry name" value="Carboxypeptidase regulatory domain-like"/>
    <property type="match status" value="1"/>
</dbReference>
<dbReference type="EMBL" id="FUYQ01000013">
    <property type="protein sequence ID" value="SKB61069.1"/>
    <property type="molecule type" value="Genomic_DNA"/>
</dbReference>
<dbReference type="InterPro" id="IPR008969">
    <property type="entry name" value="CarboxyPept-like_regulatory"/>
</dbReference>
<dbReference type="Pfam" id="PF00593">
    <property type="entry name" value="TonB_dep_Rec_b-barrel"/>
    <property type="match status" value="1"/>
</dbReference>
<dbReference type="NCBIfam" id="TIGR04056">
    <property type="entry name" value="OMP_RagA_SusC"/>
    <property type="match status" value="1"/>
</dbReference>
<evidence type="ECO:0000256" key="4">
    <source>
        <dbReference type="ARBA" id="ARBA00022692"/>
    </source>
</evidence>
<keyword evidence="10" id="KW-0732">Signal</keyword>
<feature type="chain" id="PRO_5012956327" evidence="10">
    <location>
        <begin position="23"/>
        <end position="1054"/>
    </location>
</feature>
<name>A0A1T5CNP3_9BACT</name>
<protein>
    <submittedName>
        <fullName evidence="13">TonB-linked outer membrane protein, SusC/RagA family</fullName>
    </submittedName>
</protein>
<evidence type="ECO:0000259" key="12">
    <source>
        <dbReference type="Pfam" id="PF07715"/>
    </source>
</evidence>
<dbReference type="InterPro" id="IPR036942">
    <property type="entry name" value="Beta-barrel_TonB_sf"/>
</dbReference>
<dbReference type="InterPro" id="IPR039426">
    <property type="entry name" value="TonB-dep_rcpt-like"/>
</dbReference>
<evidence type="ECO:0000256" key="10">
    <source>
        <dbReference type="SAM" id="SignalP"/>
    </source>
</evidence>
<evidence type="ECO:0000313" key="13">
    <source>
        <dbReference type="EMBL" id="SKB61069.1"/>
    </source>
</evidence>
<dbReference type="RefSeq" id="WP_079683509.1">
    <property type="nucleotide sequence ID" value="NZ_FUYQ01000013.1"/>
</dbReference>
<evidence type="ECO:0000259" key="11">
    <source>
        <dbReference type="Pfam" id="PF00593"/>
    </source>
</evidence>
<gene>
    <name evidence="13" type="ORF">SAMN05660349_02004</name>
</gene>
<dbReference type="InterPro" id="IPR023997">
    <property type="entry name" value="TonB-dep_OMP_SusC/RagA_CS"/>
</dbReference>
<evidence type="ECO:0000256" key="7">
    <source>
        <dbReference type="ARBA" id="ARBA00023237"/>
    </source>
</evidence>
<dbReference type="GO" id="GO:0009279">
    <property type="term" value="C:cell outer membrane"/>
    <property type="evidence" value="ECO:0007669"/>
    <property type="project" value="UniProtKB-SubCell"/>
</dbReference>
<dbReference type="InterPro" id="IPR000531">
    <property type="entry name" value="Beta-barrel_TonB"/>
</dbReference>
<evidence type="ECO:0000256" key="9">
    <source>
        <dbReference type="RuleBase" id="RU003357"/>
    </source>
</evidence>
<dbReference type="Proteomes" id="UP000190852">
    <property type="component" value="Unassembled WGS sequence"/>
</dbReference>
<keyword evidence="3 8" id="KW-1134">Transmembrane beta strand</keyword>
<sequence>MKRKLMMFFVSLFVLGIGVITSQTSSVSGVVISEEDGMPVLGATILVKGTTIGTVTDTDGKFLLRNLPSGGAVLQVSYVGMLTQEVIAKPNMRVILKSDTKVVDEIVVVAYGTAKKSSFTGSAASIGSKDLEIRPLTNAASVLDGAAPGVQVAAASGQPGDSPSIRIRGFGSVNASNSPLYVVDGSIYNGAIGDINPNDIEAITVLKDAASTSLYGSSAGNGVILITTKKAKEENTAVNLSITQGFSQRAIKEYNRINVMDYYPLQWEQLKNQYMTANSYTAEKAAQTATANIFGLLMYNPFKGVANNEIVGIDGKLNPSANTLLWGDDLDWYDEMERTGYRGEYNLSYTNKTNKSDTYVSVSYLEDNGYVIKSDFERFAGRANVNVYPVKWFKTGLNIAGTRTTSNTANATDNSSGYANPFMFARGIGPIYPVYLHDTTTGEYILDETGAKQYDYSSVRAGSAYSGRHIVAETNWNQRKYTRDGLNARTYLDLNLYDGLTATINATLESTNYRNAGYDNKLVGDGAPAGRLRIESTRSTTYTFNQLLSYAKSFDKHTVDALIGHENYSYEYQYSYAMRQGQVLDGLYEMDNFVTINSVTSYTDTYKKEGYLGRLNYNYDDKYYASFSFRRDGTSRFHKDSRWGNFWSLGASWRMDQESFIKDLKWVDQLKLRASYGETGNDAGIGYYPYQTLYGMGYNNATEAGILFDSFGNNNLKWETQVSYDAAIEFGLFEKLTGTLEFFNKESKDLLFEVPKPISSGTESIWENIGKVSNKGLEVTLDYVLLKNKDWRWNIGLNATFLKNEVKKLPDGQKEIIDGTKKIMVGRSIYDYWLKEYAGVDPNDGAALYRFDDSVKEDGTPAQTWSDTDGRIIGDEKFTTSQAKAKYHYAGSAIPDVYGGINMGLKYKAFELTTVFSYALGGKIYNSSYQSLMSVGAYGAAMHSDIKNRWQKAGDVTNTPRLDGSKSSDFNAQSDRWLISSDFISMKSLSLAYNIPKSIYSNTGIRNARVSISGENLFLINALQGMDTQQSYNGIINNAHIPARSWTFGLNVSF</sequence>
<keyword evidence="2 8" id="KW-0813">Transport</keyword>
<proteinExistence type="inferred from homology"/>
<keyword evidence="14" id="KW-1185">Reference proteome</keyword>
<dbReference type="Pfam" id="PF07715">
    <property type="entry name" value="Plug"/>
    <property type="match status" value="1"/>
</dbReference>
<keyword evidence="6 8" id="KW-0472">Membrane</keyword>
<keyword evidence="4 8" id="KW-0812">Transmembrane</keyword>